<keyword evidence="8" id="KW-1185">Reference proteome</keyword>
<organism evidence="7 8">
    <name type="scientific">Bodo saltans</name>
    <name type="common">Flagellated protozoan</name>
    <dbReference type="NCBI Taxonomy" id="75058"/>
    <lineage>
        <taxon>Eukaryota</taxon>
        <taxon>Discoba</taxon>
        <taxon>Euglenozoa</taxon>
        <taxon>Kinetoplastea</taxon>
        <taxon>Metakinetoplastina</taxon>
        <taxon>Eubodonida</taxon>
        <taxon>Bodonidae</taxon>
        <taxon>Bodo</taxon>
    </lineage>
</organism>
<reference evidence="8" key="1">
    <citation type="submission" date="2015-09" db="EMBL/GenBank/DDBJ databases">
        <authorList>
            <consortium name="Pathogen Informatics"/>
        </authorList>
    </citation>
    <scope>NUCLEOTIDE SEQUENCE [LARGE SCALE GENOMIC DNA]</scope>
    <source>
        <strain evidence="8">Lake Konstanz</strain>
    </source>
</reference>
<dbReference type="VEuPathDB" id="TriTrypDB:BSAL_59955"/>
<dbReference type="OrthoDB" id="69177at2759"/>
<proteinExistence type="predicted"/>
<dbReference type="PANTHER" id="PTHR10869:SF236">
    <property type="entry name" value="PROLYL 4-HYDROXYLASE ALPHA SUBUNIT DOMAIN-CONTAINING PROTEIN"/>
    <property type="match status" value="1"/>
</dbReference>
<dbReference type="Proteomes" id="UP000051952">
    <property type="component" value="Unassembled WGS sequence"/>
</dbReference>
<protein>
    <recommendedName>
        <fullName evidence="6">Fe2OG dioxygenase domain-containing protein</fullName>
    </recommendedName>
</protein>
<dbReference type="GO" id="GO:0004656">
    <property type="term" value="F:procollagen-proline 4-dioxygenase activity"/>
    <property type="evidence" value="ECO:0007669"/>
    <property type="project" value="TreeGrafter"/>
</dbReference>
<evidence type="ECO:0000256" key="1">
    <source>
        <dbReference type="ARBA" id="ARBA00001961"/>
    </source>
</evidence>
<evidence type="ECO:0000313" key="7">
    <source>
        <dbReference type="EMBL" id="CUF19176.1"/>
    </source>
</evidence>
<dbReference type="PROSITE" id="PS51471">
    <property type="entry name" value="FE2OG_OXY"/>
    <property type="match status" value="1"/>
</dbReference>
<keyword evidence="2" id="KW-0479">Metal-binding</keyword>
<sequence length="386" mass="43656">MSDEHIRHAASNVSLVEAKDAVVEASYQTCHLPLLTVSLSSRRLDKCDASPHHAEQPRVVYLDEQQYGSRAVVVRSVLTPEECVACIEFMKQSDMVPAHTRTDYANNMRILVRSKDFAEEVYQRLLPTLAILHEEEKSVTSENAEAFPDNGLGMTGTWRAECLNDCFRMCCYHPGGHFVCYQLWNSCAKRRSQSENAKAYPDNGLGMTGTWRAECLNDCFRMCCYHPGGHFAPHYDADYVVDAVSYRSFKTMMIYLNDEYVGGETNFVAEHSLYWDEERKLYCAPKETIVASFKASPGDVLLFDHKILHEGAQVQSGMKWMMRSEIMYRKCGSDQGEGLTDVDAKLAEALQILQLAKNAEGSGDMTLAVKLYSKAFKLYPELERHA</sequence>
<keyword evidence="4" id="KW-0560">Oxidoreductase</keyword>
<gene>
    <name evidence="7" type="ORF">BSAL_59955</name>
</gene>
<dbReference type="EMBL" id="CYKH01000262">
    <property type="protein sequence ID" value="CUF19176.1"/>
    <property type="molecule type" value="Genomic_DNA"/>
</dbReference>
<accession>A0A0S4IS46</accession>
<dbReference type="InterPro" id="IPR044862">
    <property type="entry name" value="Pro_4_hyd_alph_FE2OG_OXY"/>
</dbReference>
<dbReference type="SMART" id="SM00702">
    <property type="entry name" value="P4Hc"/>
    <property type="match status" value="1"/>
</dbReference>
<comment type="cofactor">
    <cofactor evidence="1">
        <name>L-ascorbate</name>
        <dbReference type="ChEBI" id="CHEBI:38290"/>
    </cofactor>
</comment>
<dbReference type="InterPro" id="IPR005123">
    <property type="entry name" value="Oxoglu/Fe-dep_dioxygenase_dom"/>
</dbReference>
<evidence type="ECO:0000256" key="2">
    <source>
        <dbReference type="ARBA" id="ARBA00022723"/>
    </source>
</evidence>
<dbReference type="GO" id="GO:0031418">
    <property type="term" value="F:L-ascorbic acid binding"/>
    <property type="evidence" value="ECO:0007669"/>
    <property type="project" value="InterPro"/>
</dbReference>
<keyword evidence="5" id="KW-0408">Iron</keyword>
<dbReference type="Pfam" id="PF13640">
    <property type="entry name" value="2OG-FeII_Oxy_3"/>
    <property type="match status" value="1"/>
</dbReference>
<feature type="domain" description="Fe2OG dioxygenase" evidence="6">
    <location>
        <begin position="215"/>
        <end position="332"/>
    </location>
</feature>
<dbReference type="GO" id="GO:0005783">
    <property type="term" value="C:endoplasmic reticulum"/>
    <property type="evidence" value="ECO:0007669"/>
    <property type="project" value="TreeGrafter"/>
</dbReference>
<dbReference type="Gene3D" id="2.60.120.620">
    <property type="entry name" value="q2cbj1_9rhob like domain"/>
    <property type="match status" value="1"/>
</dbReference>
<evidence type="ECO:0000256" key="4">
    <source>
        <dbReference type="ARBA" id="ARBA00023002"/>
    </source>
</evidence>
<dbReference type="SUPFAM" id="SSF51197">
    <property type="entry name" value="Clavaminate synthase-like"/>
    <property type="match status" value="1"/>
</dbReference>
<evidence type="ECO:0000256" key="3">
    <source>
        <dbReference type="ARBA" id="ARBA00022964"/>
    </source>
</evidence>
<dbReference type="InterPro" id="IPR045054">
    <property type="entry name" value="P4HA-like"/>
</dbReference>
<dbReference type="AlphaFoldDB" id="A0A0S4IS46"/>
<evidence type="ECO:0000313" key="8">
    <source>
        <dbReference type="Proteomes" id="UP000051952"/>
    </source>
</evidence>
<evidence type="ECO:0000259" key="6">
    <source>
        <dbReference type="PROSITE" id="PS51471"/>
    </source>
</evidence>
<dbReference type="PANTHER" id="PTHR10869">
    <property type="entry name" value="PROLYL 4-HYDROXYLASE ALPHA SUBUNIT"/>
    <property type="match status" value="1"/>
</dbReference>
<keyword evidence="3" id="KW-0223">Dioxygenase</keyword>
<dbReference type="InterPro" id="IPR006620">
    <property type="entry name" value="Pro_4_hyd_alph"/>
</dbReference>
<name>A0A0S4IS46_BODSA</name>
<dbReference type="OMA" id="AECLNDC"/>
<dbReference type="GO" id="GO:0005506">
    <property type="term" value="F:iron ion binding"/>
    <property type="evidence" value="ECO:0007669"/>
    <property type="project" value="InterPro"/>
</dbReference>
<evidence type="ECO:0000256" key="5">
    <source>
        <dbReference type="ARBA" id="ARBA00023004"/>
    </source>
</evidence>